<protein>
    <submittedName>
        <fullName evidence="1">Uncharacterized protein</fullName>
    </submittedName>
</protein>
<dbReference type="OrthoDB" id="10424935at2759"/>
<dbReference type="Proteomes" id="UP000276133">
    <property type="component" value="Unassembled WGS sequence"/>
</dbReference>
<gene>
    <name evidence="1" type="ORF">BpHYR1_035982</name>
</gene>
<sequence length="150" mass="17788">MTSYYSKCQSEFSLESKIDSKTKQYASKITKSSFFKQIESSTWEFKDELNTNRFKINVDDKHCVFKHELKENFPDNPNKPIGFNENKNLRNYCKLKKSKSYFFTKFYEKQPNFSKGVMACFFFSQSSTTPNNGKFCRICTDFADFRKSFV</sequence>
<dbReference type="AlphaFoldDB" id="A0A3M7QPG0"/>
<keyword evidence="2" id="KW-1185">Reference proteome</keyword>
<proteinExistence type="predicted"/>
<accession>A0A3M7QPG0</accession>
<name>A0A3M7QPG0_BRAPC</name>
<reference evidence="1 2" key="1">
    <citation type="journal article" date="2018" name="Sci. Rep.">
        <title>Genomic signatures of local adaptation to the degree of environmental predictability in rotifers.</title>
        <authorList>
            <person name="Franch-Gras L."/>
            <person name="Hahn C."/>
            <person name="Garcia-Roger E.M."/>
            <person name="Carmona M.J."/>
            <person name="Serra M."/>
            <person name="Gomez A."/>
        </authorList>
    </citation>
    <scope>NUCLEOTIDE SEQUENCE [LARGE SCALE GENOMIC DNA]</scope>
    <source>
        <strain evidence="1">HYR1</strain>
    </source>
</reference>
<evidence type="ECO:0000313" key="1">
    <source>
        <dbReference type="EMBL" id="RNA13286.1"/>
    </source>
</evidence>
<evidence type="ECO:0000313" key="2">
    <source>
        <dbReference type="Proteomes" id="UP000276133"/>
    </source>
</evidence>
<comment type="caution">
    <text evidence="1">The sequence shown here is derived from an EMBL/GenBank/DDBJ whole genome shotgun (WGS) entry which is preliminary data.</text>
</comment>
<dbReference type="EMBL" id="REGN01005453">
    <property type="protein sequence ID" value="RNA13286.1"/>
    <property type="molecule type" value="Genomic_DNA"/>
</dbReference>
<organism evidence="1 2">
    <name type="scientific">Brachionus plicatilis</name>
    <name type="common">Marine rotifer</name>
    <name type="synonym">Brachionus muelleri</name>
    <dbReference type="NCBI Taxonomy" id="10195"/>
    <lineage>
        <taxon>Eukaryota</taxon>
        <taxon>Metazoa</taxon>
        <taxon>Spiralia</taxon>
        <taxon>Gnathifera</taxon>
        <taxon>Rotifera</taxon>
        <taxon>Eurotatoria</taxon>
        <taxon>Monogononta</taxon>
        <taxon>Pseudotrocha</taxon>
        <taxon>Ploima</taxon>
        <taxon>Brachionidae</taxon>
        <taxon>Brachionus</taxon>
    </lineage>
</organism>